<name>A0A3E4UP63_BACSE</name>
<evidence type="ECO:0000313" key="3">
    <source>
        <dbReference type="Proteomes" id="UP000261223"/>
    </source>
</evidence>
<reference evidence="2 3" key="1">
    <citation type="submission" date="2018-08" db="EMBL/GenBank/DDBJ databases">
        <title>A genome reference for cultivated species of the human gut microbiota.</title>
        <authorList>
            <person name="Zou Y."/>
            <person name="Xue W."/>
            <person name="Luo G."/>
        </authorList>
    </citation>
    <scope>NUCLEOTIDE SEQUENCE [LARGE SCALE GENOMIC DNA]</scope>
    <source>
        <strain evidence="2 3">TF03-6</strain>
    </source>
</reference>
<sequence>MKKYLLILCCAVLSLAASAQDSKLTLNAGFLFPSTLNATVGYERPLSYGNAVELFGEVGSHWQKDDFWKGYYWDGGILYKHRLARYKNGMLRFRFGPQFGATQKKFFFGLEAGFEYSYVFQNGWEFSLIQKNNVNFLHGDTFRNGLLLGVKIPF</sequence>
<keyword evidence="1" id="KW-0732">Signal</keyword>
<dbReference type="RefSeq" id="WP_117741785.1">
    <property type="nucleotide sequence ID" value="NZ_QSSV01000010.1"/>
</dbReference>
<evidence type="ECO:0000313" key="2">
    <source>
        <dbReference type="EMBL" id="RGM13221.1"/>
    </source>
</evidence>
<feature type="chain" id="PRO_5017821380" description="DUF3575 domain-containing protein" evidence="1">
    <location>
        <begin position="20"/>
        <end position="154"/>
    </location>
</feature>
<protein>
    <recommendedName>
        <fullName evidence="4">DUF3575 domain-containing protein</fullName>
    </recommendedName>
</protein>
<accession>A0A3E4UP63</accession>
<dbReference type="Proteomes" id="UP000261223">
    <property type="component" value="Unassembled WGS sequence"/>
</dbReference>
<evidence type="ECO:0000256" key="1">
    <source>
        <dbReference type="SAM" id="SignalP"/>
    </source>
</evidence>
<feature type="signal peptide" evidence="1">
    <location>
        <begin position="1"/>
        <end position="19"/>
    </location>
</feature>
<gene>
    <name evidence="2" type="ORF">DXC34_09360</name>
</gene>
<proteinExistence type="predicted"/>
<evidence type="ECO:0008006" key="4">
    <source>
        <dbReference type="Google" id="ProtNLM"/>
    </source>
</evidence>
<organism evidence="2 3">
    <name type="scientific">Bacteroides stercoris</name>
    <dbReference type="NCBI Taxonomy" id="46506"/>
    <lineage>
        <taxon>Bacteria</taxon>
        <taxon>Pseudomonadati</taxon>
        <taxon>Bacteroidota</taxon>
        <taxon>Bacteroidia</taxon>
        <taxon>Bacteroidales</taxon>
        <taxon>Bacteroidaceae</taxon>
        <taxon>Bacteroides</taxon>
    </lineage>
</organism>
<dbReference type="AlphaFoldDB" id="A0A3E4UP63"/>
<dbReference type="EMBL" id="QSSV01000010">
    <property type="protein sequence ID" value="RGM13221.1"/>
    <property type="molecule type" value="Genomic_DNA"/>
</dbReference>
<comment type="caution">
    <text evidence="2">The sequence shown here is derived from an EMBL/GenBank/DDBJ whole genome shotgun (WGS) entry which is preliminary data.</text>
</comment>